<dbReference type="NCBIfam" id="TIGR00229">
    <property type="entry name" value="sensory_box"/>
    <property type="match status" value="1"/>
</dbReference>
<dbReference type="CDD" id="cd01949">
    <property type="entry name" value="GGDEF"/>
    <property type="match status" value="1"/>
</dbReference>
<dbReference type="SUPFAM" id="SSF55785">
    <property type="entry name" value="PYP-like sensor domain (PAS domain)"/>
    <property type="match status" value="2"/>
</dbReference>
<gene>
    <name evidence="5" type="ORF">FM038_001970</name>
</gene>
<dbReference type="Gene3D" id="3.30.450.20">
    <property type="entry name" value="PAS domain"/>
    <property type="match status" value="2"/>
</dbReference>
<dbReference type="EMBL" id="CP045503">
    <property type="protein sequence ID" value="QPG56320.1"/>
    <property type="molecule type" value="Genomic_DNA"/>
</dbReference>
<dbReference type="PROSITE" id="PS50887">
    <property type="entry name" value="GGDEF"/>
    <property type="match status" value="1"/>
</dbReference>
<dbReference type="Gene3D" id="3.30.70.270">
    <property type="match status" value="1"/>
</dbReference>
<reference evidence="5" key="1">
    <citation type="submission" date="2021-07" db="EMBL/GenBank/DDBJ databases">
        <title>Shewanella sp. YLB-07 whole genome sequence.</title>
        <authorList>
            <person name="Yu L."/>
        </authorList>
    </citation>
    <scope>NUCLEOTIDE SEQUENCE</scope>
    <source>
        <strain evidence="5">YLB-08</strain>
    </source>
</reference>
<dbReference type="SMART" id="SM00052">
    <property type="entry name" value="EAL"/>
    <property type="match status" value="1"/>
</dbReference>
<dbReference type="Pfam" id="PF00563">
    <property type="entry name" value="EAL"/>
    <property type="match status" value="1"/>
</dbReference>
<evidence type="ECO:0000259" key="4">
    <source>
        <dbReference type="PROSITE" id="PS50887"/>
    </source>
</evidence>
<feature type="domain" description="EAL" evidence="3">
    <location>
        <begin position="1227"/>
        <end position="1482"/>
    </location>
</feature>
<dbReference type="SMART" id="SM00267">
    <property type="entry name" value="GGDEF"/>
    <property type="match status" value="1"/>
</dbReference>
<dbReference type="InterPro" id="IPR013783">
    <property type="entry name" value="Ig-like_fold"/>
</dbReference>
<dbReference type="Gene3D" id="2.60.40.10">
    <property type="entry name" value="Immunoglobulins"/>
    <property type="match status" value="1"/>
</dbReference>
<feature type="domain" description="GGDEF" evidence="4">
    <location>
        <begin position="1085"/>
        <end position="1218"/>
    </location>
</feature>
<keyword evidence="6" id="KW-1185">Reference proteome</keyword>
<dbReference type="Pfam" id="PF13426">
    <property type="entry name" value="PAS_9"/>
    <property type="match status" value="1"/>
</dbReference>
<dbReference type="PROSITE" id="PS50113">
    <property type="entry name" value="PAC"/>
    <property type="match status" value="2"/>
</dbReference>
<evidence type="ECO:0000313" key="5">
    <source>
        <dbReference type="EMBL" id="QPG56320.1"/>
    </source>
</evidence>
<dbReference type="CDD" id="cd01948">
    <property type="entry name" value="EAL"/>
    <property type="match status" value="1"/>
</dbReference>
<dbReference type="InterPro" id="IPR013655">
    <property type="entry name" value="PAS_fold_3"/>
</dbReference>
<dbReference type="InterPro" id="IPR035919">
    <property type="entry name" value="EAL_sf"/>
</dbReference>
<dbReference type="Pfam" id="PF08447">
    <property type="entry name" value="PAS_3"/>
    <property type="match status" value="1"/>
</dbReference>
<dbReference type="InterPro" id="IPR001610">
    <property type="entry name" value="PAC"/>
</dbReference>
<dbReference type="InterPro" id="IPR029787">
    <property type="entry name" value="Nucleotide_cyclase"/>
</dbReference>
<dbReference type="NCBIfam" id="TIGR00254">
    <property type="entry name" value="GGDEF"/>
    <property type="match status" value="1"/>
</dbReference>
<feature type="domain" description="PAC" evidence="2">
    <location>
        <begin position="879"/>
        <end position="933"/>
    </location>
</feature>
<name>A0ABX6V387_9GAMM</name>
<feature type="chain" id="PRO_5047191539" evidence="1">
    <location>
        <begin position="26"/>
        <end position="1486"/>
    </location>
</feature>
<dbReference type="SMART" id="SM00091">
    <property type="entry name" value="PAS"/>
    <property type="match status" value="1"/>
</dbReference>
<feature type="signal peptide" evidence="1">
    <location>
        <begin position="1"/>
        <end position="25"/>
    </location>
</feature>
<evidence type="ECO:0000259" key="2">
    <source>
        <dbReference type="PROSITE" id="PS50113"/>
    </source>
</evidence>
<dbReference type="InterPro" id="IPR000014">
    <property type="entry name" value="PAS"/>
</dbReference>
<dbReference type="InterPro" id="IPR015943">
    <property type="entry name" value="WD40/YVTN_repeat-like_dom_sf"/>
</dbReference>
<dbReference type="InterPro" id="IPR043128">
    <property type="entry name" value="Rev_trsase/Diguanyl_cyclase"/>
</dbReference>
<dbReference type="InterPro" id="IPR001633">
    <property type="entry name" value="EAL_dom"/>
</dbReference>
<evidence type="ECO:0000313" key="6">
    <source>
        <dbReference type="Proteomes" id="UP000316416"/>
    </source>
</evidence>
<sequence>MLLKKIIKTFVLSMLILTCLAPVSASDFVLRVFGEAEGLESGSINDISFDSHGFVWVATEQGLFRLSNSKIRRIDRDNFDLRLSSEVISMVEPLSDQHLLVSNYSDTYLYDIQHNEFIKFGSESLFPDYQGGGIIAQVKQDEHYILLTLEGELLHFSYEKRQLERINFLPTNADIPWGNLVSLDDGRLIVGTEYELQLRDSQGQRIAIFPWKEEYGLMKQLFKDSNGRVWLSSSEGVYQVFADALEVNPVEALSIYATNIAEDNEGYFWISGRIGLIKWWPGDASYQIYRKQLKQYADMDYVYDIEIDRSGLIWIGGAGEGLAIVATEPEFILDTFTASVPYSISNEMIWSTYAEGERVWFGTDNGLVVVNKNTQKSSTLYLQGLELNDSIYNIDLLDVSHLLLSTTNGLFVVNKENLTSQTFAEWNNGEGSLQHKIVYASYSDPLIQGRWWFMTSTGLYFWEPGLFSPQHMPVFEGGLNPRIVDIRAAYRDEVGNLWLGGIQLFGYLDQEGHFHSKLAHLSNENTEMSINYIEQIESGTFWLGSSPKGLLEYSLDSNNVSQLNDEWEINCASVYFIQDTAEHRLIGCPKSLVRYTKETKQIMVLKSHDGLLGDELNDGAVFYDKNSGLYIGTPDGAILTDVSQLSNRIESKSVLLEAVSIFYDNDTQVDLLPQNEMVIKPGARMISFQITNLDYLDDKPMKLKYRLTRKGELTQSKYILLDGQSQLNITGLQSGHYTLDILSQENGIWPASPYAFGFKVEQFWWQTLWVKSLLFLILMCTGVGVIFYRQRQVRAFKLVNTALVESEERLRQSLKGSDSELWEWRFDTQTFSLENRGAEKESDRANIILTLDNFPVHRDEKEKVFVAWNQMLQKETDRFEVEYRYRREDQTWGWTRVRGRPVEVDEETGQILRVAGIYADITAQRQLEDDVKLLAQAFGNTSEGVLILDAAEKIKVSNKAAQNIIGASDKELNKRFFSDLVIEKDGRTDEIAHLLQQGVTWTGERELICESGASCPVWLNVSAMLGSKGNITHYVAVFSDITERKRTEADLRRLANYDVLTGLPNRSLFSTRLAQSIHRAEHSGEKLALIFLDLDRFKHVNDSYGHSMGDALLVEAANRLQSCISEEHTLCRFGGDEFVILLRDAANLDTINHICTQLLEQIETPFELYGREFFISTSIGVSLWPDDAQQPEVLIRNADQAMYHAKEEGRGNFQYFSSERNSEALYHLRLEAELRKAIERDEFELHYQPQVDILKGDKLIGMEALLRWRHHKDGMIRTDIFIKVAESCGLIVDIDRWVLRQACIQGATWASSYQDDFKLSVNISAVHFRQPDFIEGVRKILDETKLDPHFLGFEITEGVLMKELDTAKAHLLELRALGIDVAIDDFGTGYSSLAYLRHFDVDTLKIDRSFLIDIATNEADQAIASSIIELARNLKLNVVAEGVETKEQLEQVFSRGCYVIQGYYFSKPLTVTEMQVYMDDPSLFTT</sequence>
<dbReference type="Gene3D" id="2.130.10.10">
    <property type="entry name" value="YVTN repeat-like/Quinoprotein amine dehydrogenase"/>
    <property type="match status" value="2"/>
</dbReference>
<dbReference type="SMART" id="SM00086">
    <property type="entry name" value="PAC"/>
    <property type="match status" value="2"/>
</dbReference>
<evidence type="ECO:0000259" key="3">
    <source>
        <dbReference type="PROSITE" id="PS50883"/>
    </source>
</evidence>
<dbReference type="InterPro" id="IPR052155">
    <property type="entry name" value="Biofilm_reg_signaling"/>
</dbReference>
<feature type="domain" description="PAC" evidence="2">
    <location>
        <begin position="1001"/>
        <end position="1053"/>
    </location>
</feature>
<dbReference type="PANTHER" id="PTHR44757">
    <property type="entry name" value="DIGUANYLATE CYCLASE DGCP"/>
    <property type="match status" value="1"/>
</dbReference>
<dbReference type="InterPro" id="IPR035965">
    <property type="entry name" value="PAS-like_dom_sf"/>
</dbReference>
<dbReference type="InterPro" id="IPR000160">
    <property type="entry name" value="GGDEF_dom"/>
</dbReference>
<dbReference type="Pfam" id="PF00990">
    <property type="entry name" value="GGDEF"/>
    <property type="match status" value="1"/>
</dbReference>
<dbReference type="InterPro" id="IPR000700">
    <property type="entry name" value="PAS-assoc_C"/>
</dbReference>
<proteinExistence type="predicted"/>
<accession>A0ABX6V387</accession>
<dbReference type="SUPFAM" id="SSF55073">
    <property type="entry name" value="Nucleotide cyclase"/>
    <property type="match status" value="1"/>
</dbReference>
<dbReference type="PANTHER" id="PTHR44757:SF2">
    <property type="entry name" value="BIOFILM ARCHITECTURE MAINTENANCE PROTEIN MBAA"/>
    <property type="match status" value="1"/>
</dbReference>
<dbReference type="SUPFAM" id="SSF63829">
    <property type="entry name" value="Calcium-dependent phosphotriesterase"/>
    <property type="match status" value="2"/>
</dbReference>
<dbReference type="SUPFAM" id="SSF141868">
    <property type="entry name" value="EAL domain-like"/>
    <property type="match status" value="1"/>
</dbReference>
<protein>
    <submittedName>
        <fullName evidence="5">EAL domain-containing protein</fullName>
    </submittedName>
</protein>
<dbReference type="PROSITE" id="PS50883">
    <property type="entry name" value="EAL"/>
    <property type="match status" value="1"/>
</dbReference>
<organism evidence="5 6">
    <name type="scientific">Shewanella eurypsychrophilus</name>
    <dbReference type="NCBI Taxonomy" id="2593656"/>
    <lineage>
        <taxon>Bacteria</taxon>
        <taxon>Pseudomonadati</taxon>
        <taxon>Pseudomonadota</taxon>
        <taxon>Gammaproteobacteria</taxon>
        <taxon>Alteromonadales</taxon>
        <taxon>Shewanellaceae</taxon>
        <taxon>Shewanella</taxon>
    </lineage>
</organism>
<dbReference type="RefSeq" id="WP_142871707.1">
    <property type="nucleotide sequence ID" value="NZ_CP045503.2"/>
</dbReference>
<dbReference type="Gene3D" id="3.20.20.450">
    <property type="entry name" value="EAL domain"/>
    <property type="match status" value="1"/>
</dbReference>
<keyword evidence="1" id="KW-0732">Signal</keyword>
<evidence type="ECO:0000256" key="1">
    <source>
        <dbReference type="SAM" id="SignalP"/>
    </source>
</evidence>
<dbReference type="CDD" id="cd00130">
    <property type="entry name" value="PAS"/>
    <property type="match status" value="1"/>
</dbReference>
<dbReference type="Proteomes" id="UP000316416">
    <property type="component" value="Chromosome"/>
</dbReference>